<feature type="non-terminal residue" evidence="1">
    <location>
        <position position="1"/>
    </location>
</feature>
<comment type="caution">
    <text evidence="1">The sequence shown here is derived from an EMBL/GenBank/DDBJ whole genome shotgun (WGS) entry which is preliminary data.</text>
</comment>
<gene>
    <name evidence="1" type="ORF">S12H4_17251</name>
</gene>
<dbReference type="EMBL" id="BARW01008414">
    <property type="protein sequence ID" value="GAI84180.1"/>
    <property type="molecule type" value="Genomic_DNA"/>
</dbReference>
<evidence type="ECO:0000313" key="1">
    <source>
        <dbReference type="EMBL" id="GAI84180.1"/>
    </source>
</evidence>
<name>X1T9F2_9ZZZZ</name>
<organism evidence="1">
    <name type="scientific">marine sediment metagenome</name>
    <dbReference type="NCBI Taxonomy" id="412755"/>
    <lineage>
        <taxon>unclassified sequences</taxon>
        <taxon>metagenomes</taxon>
        <taxon>ecological metagenomes</taxon>
    </lineage>
</organism>
<sequence length="39" mass="4594">IFAWPLTPLYLSTPLWEIVDSQWNTQGYKGGFHKDFSIH</sequence>
<accession>X1T9F2</accession>
<protein>
    <submittedName>
        <fullName evidence="1">Uncharacterized protein</fullName>
    </submittedName>
</protein>
<proteinExistence type="predicted"/>
<reference evidence="1" key="1">
    <citation type="journal article" date="2014" name="Front. Microbiol.">
        <title>High frequency of phylogenetically diverse reductive dehalogenase-homologous genes in deep subseafloor sedimentary metagenomes.</title>
        <authorList>
            <person name="Kawai M."/>
            <person name="Futagami T."/>
            <person name="Toyoda A."/>
            <person name="Takaki Y."/>
            <person name="Nishi S."/>
            <person name="Hori S."/>
            <person name="Arai W."/>
            <person name="Tsubouchi T."/>
            <person name="Morono Y."/>
            <person name="Uchiyama I."/>
            <person name="Ito T."/>
            <person name="Fujiyama A."/>
            <person name="Inagaki F."/>
            <person name="Takami H."/>
        </authorList>
    </citation>
    <scope>NUCLEOTIDE SEQUENCE</scope>
    <source>
        <strain evidence="1">Expedition CK06-06</strain>
    </source>
</reference>
<dbReference type="AlphaFoldDB" id="X1T9F2"/>